<keyword evidence="2" id="KW-1003">Cell membrane</keyword>
<feature type="transmembrane region" description="Helical" evidence="10">
    <location>
        <begin position="60"/>
        <end position="83"/>
    </location>
</feature>
<evidence type="ECO:0000256" key="1">
    <source>
        <dbReference type="ARBA" id="ARBA00004651"/>
    </source>
</evidence>
<keyword evidence="3 9" id="KW-0812">Transmembrane</keyword>
<comment type="subcellular location">
    <subcellularLocation>
        <location evidence="1">Cell membrane</location>
        <topology evidence="1">Multi-pass membrane protein</topology>
    </subcellularLocation>
</comment>
<reference evidence="14" key="1">
    <citation type="submission" date="2012-06" db="EMBL/GenBank/DDBJ databases">
        <title>Complete sequence of chromosome of Desulfomonile tiedjei DSM 6799.</title>
        <authorList>
            <person name="Lucas S."/>
            <person name="Copeland A."/>
            <person name="Lapidus A."/>
            <person name="Glavina del Rio T."/>
            <person name="Dalin E."/>
            <person name="Tice H."/>
            <person name="Bruce D."/>
            <person name="Goodwin L."/>
            <person name="Pitluck S."/>
            <person name="Peters L."/>
            <person name="Ovchinnikova G."/>
            <person name="Zeytun A."/>
            <person name="Lu M."/>
            <person name="Kyrpides N."/>
            <person name="Mavromatis K."/>
            <person name="Ivanova N."/>
            <person name="Brettin T."/>
            <person name="Detter J.C."/>
            <person name="Han C."/>
            <person name="Larimer F."/>
            <person name="Land M."/>
            <person name="Hauser L."/>
            <person name="Markowitz V."/>
            <person name="Cheng J.-F."/>
            <person name="Hugenholtz P."/>
            <person name="Woyke T."/>
            <person name="Wu D."/>
            <person name="Spring S."/>
            <person name="Schroeder M."/>
            <person name="Brambilla E."/>
            <person name="Klenk H.-P."/>
            <person name="Eisen J.A."/>
        </authorList>
    </citation>
    <scope>NUCLEOTIDE SEQUENCE [LARGE SCALE GENOMIC DNA]</scope>
    <source>
        <strain evidence="14">ATCC 49306 / DSM 6799 / DCB-1</strain>
    </source>
</reference>
<dbReference type="PANTHER" id="PTHR43099">
    <property type="entry name" value="UPF0053 PROTEIN YRKA"/>
    <property type="match status" value="1"/>
</dbReference>
<evidence type="ECO:0000259" key="12">
    <source>
        <dbReference type="PROSITE" id="PS51846"/>
    </source>
</evidence>
<dbReference type="eggNOG" id="COG1253">
    <property type="taxonomic scope" value="Bacteria"/>
</dbReference>
<evidence type="ECO:0000256" key="10">
    <source>
        <dbReference type="SAM" id="Phobius"/>
    </source>
</evidence>
<dbReference type="InterPro" id="IPR046342">
    <property type="entry name" value="CBS_dom_sf"/>
</dbReference>
<evidence type="ECO:0000313" key="13">
    <source>
        <dbReference type="EMBL" id="AFM26364.1"/>
    </source>
</evidence>
<dbReference type="Gene3D" id="3.30.465.10">
    <property type="match status" value="1"/>
</dbReference>
<dbReference type="SUPFAM" id="SSF54631">
    <property type="entry name" value="CBS-domain pair"/>
    <property type="match status" value="1"/>
</dbReference>
<dbReference type="Gene3D" id="3.10.580.10">
    <property type="entry name" value="CBS-domain"/>
    <property type="match status" value="1"/>
</dbReference>
<name>I4C9X3_DESTA</name>
<dbReference type="PATRIC" id="fig|706587.4.peg.4228"/>
<dbReference type="InterPro" id="IPR016169">
    <property type="entry name" value="FAD-bd_PCMH_sub2"/>
</dbReference>
<dbReference type="PROSITE" id="PS51371">
    <property type="entry name" value="CBS"/>
    <property type="match status" value="2"/>
</dbReference>
<feature type="domain" description="CNNM transmembrane" evidence="12">
    <location>
        <begin position="1"/>
        <end position="203"/>
    </location>
</feature>
<dbReference type="InterPro" id="IPR051676">
    <property type="entry name" value="UPF0053_domain"/>
</dbReference>
<dbReference type="KEGG" id="dti:Desti_3719"/>
<evidence type="ECO:0000256" key="4">
    <source>
        <dbReference type="ARBA" id="ARBA00022737"/>
    </source>
</evidence>
<dbReference type="InterPro" id="IPR005170">
    <property type="entry name" value="Transptr-assoc_dom"/>
</dbReference>
<dbReference type="CDD" id="cd04590">
    <property type="entry name" value="CBS_pair_CorC_HlyC_assoc"/>
    <property type="match status" value="1"/>
</dbReference>
<dbReference type="GO" id="GO:0050660">
    <property type="term" value="F:flavin adenine dinucleotide binding"/>
    <property type="evidence" value="ECO:0007669"/>
    <property type="project" value="InterPro"/>
</dbReference>
<evidence type="ECO:0000256" key="5">
    <source>
        <dbReference type="ARBA" id="ARBA00022989"/>
    </source>
</evidence>
<dbReference type="PROSITE" id="PS51846">
    <property type="entry name" value="CNNM"/>
    <property type="match status" value="1"/>
</dbReference>
<dbReference type="Pfam" id="PF00571">
    <property type="entry name" value="CBS"/>
    <property type="match status" value="2"/>
</dbReference>
<dbReference type="InterPro" id="IPR000644">
    <property type="entry name" value="CBS_dom"/>
</dbReference>
<keyword evidence="6 8" id="KW-0129">CBS domain</keyword>
<evidence type="ECO:0000256" key="8">
    <source>
        <dbReference type="PROSITE-ProRule" id="PRU00703"/>
    </source>
</evidence>
<organism evidence="13 14">
    <name type="scientific">Desulfomonile tiedjei (strain ATCC 49306 / DSM 6799 / DCB-1)</name>
    <dbReference type="NCBI Taxonomy" id="706587"/>
    <lineage>
        <taxon>Bacteria</taxon>
        <taxon>Pseudomonadati</taxon>
        <taxon>Thermodesulfobacteriota</taxon>
        <taxon>Desulfomonilia</taxon>
        <taxon>Desulfomonilales</taxon>
        <taxon>Desulfomonilaceae</taxon>
        <taxon>Desulfomonile</taxon>
    </lineage>
</organism>
<sequence length="442" mass="49899">MEPLLILAGIILTLILLNGLFACMEIAVVSVPRTRLKRYQKEKRPGAATAITLQKEIDRFFATVQIGVTFVATLSSALAGASAQEIFTPVLEKLGVPADSATGHVLSILAISVTLSYISLVIGELVPKSLARRYPGRISLMFARPFKIFADSMLPVVWVLTKSTAGVLKLLRIRETPAPSLTPEELRMMASELLESRQIPQRIYEMLVRVTRFSQIRVEDVMIPRARMIVVHADSRNDPTLRDKILRIFRKHPFTYFPVMDRRDENVLGLVNVKDLLLRDKQHAPSELLRPAFFAVRGQTLDRILSVMQIHDEPMWVVVDEHGNIDGIITLEDVLEELIGEMESITPVEMTSQTPQSAPKEDFEFTTDGLITLHELQEQYSISLPQSLYYSTLAGFMLDKLGKIPSPGDYVEFENLRFEVLAMEENRIKEVRVMPLKTSTKE</sequence>
<dbReference type="STRING" id="706587.Desti_3719"/>
<keyword evidence="7 9" id="KW-0472">Membrane</keyword>
<proteinExistence type="predicted"/>
<dbReference type="InterPro" id="IPR036318">
    <property type="entry name" value="FAD-bd_PCMH-like_sf"/>
</dbReference>
<keyword evidence="4" id="KW-0677">Repeat</keyword>
<feature type="domain" description="CBS" evidence="11">
    <location>
        <begin position="288"/>
        <end position="344"/>
    </location>
</feature>
<evidence type="ECO:0000313" key="14">
    <source>
        <dbReference type="Proteomes" id="UP000006055"/>
    </source>
</evidence>
<dbReference type="GO" id="GO:0005886">
    <property type="term" value="C:plasma membrane"/>
    <property type="evidence" value="ECO:0007669"/>
    <property type="project" value="UniProtKB-SubCell"/>
</dbReference>
<dbReference type="Proteomes" id="UP000006055">
    <property type="component" value="Chromosome"/>
</dbReference>
<feature type="transmembrane region" description="Helical" evidence="10">
    <location>
        <begin position="103"/>
        <end position="127"/>
    </location>
</feature>
<dbReference type="Pfam" id="PF03471">
    <property type="entry name" value="CorC_HlyC"/>
    <property type="match status" value="1"/>
</dbReference>
<feature type="domain" description="CBS" evidence="11">
    <location>
        <begin position="222"/>
        <end position="286"/>
    </location>
</feature>
<keyword evidence="5 9" id="KW-1133">Transmembrane helix</keyword>
<dbReference type="SUPFAM" id="SSF56176">
    <property type="entry name" value="FAD-binding/transporter-associated domain-like"/>
    <property type="match status" value="1"/>
</dbReference>
<protein>
    <submittedName>
        <fullName evidence="13">CBS domain-containing protein</fullName>
    </submittedName>
</protein>
<keyword evidence="14" id="KW-1185">Reference proteome</keyword>
<gene>
    <name evidence="13" type="ordered locus">Desti_3719</name>
</gene>
<dbReference type="PANTHER" id="PTHR43099:SF5">
    <property type="entry name" value="HLYC_CORC FAMILY TRANSPORTER"/>
    <property type="match status" value="1"/>
</dbReference>
<accession>I4C9X3</accession>
<dbReference type="HOGENOM" id="CLU_015237_4_0_7"/>
<dbReference type="Pfam" id="PF01595">
    <property type="entry name" value="CNNM"/>
    <property type="match status" value="1"/>
</dbReference>
<dbReference type="SMART" id="SM01091">
    <property type="entry name" value="CorC_HlyC"/>
    <property type="match status" value="1"/>
</dbReference>
<evidence type="ECO:0000256" key="9">
    <source>
        <dbReference type="PROSITE-ProRule" id="PRU01193"/>
    </source>
</evidence>
<evidence type="ECO:0000259" key="11">
    <source>
        <dbReference type="PROSITE" id="PS51371"/>
    </source>
</evidence>
<evidence type="ECO:0000256" key="2">
    <source>
        <dbReference type="ARBA" id="ARBA00022475"/>
    </source>
</evidence>
<dbReference type="EMBL" id="CP003360">
    <property type="protein sequence ID" value="AFM26364.1"/>
    <property type="molecule type" value="Genomic_DNA"/>
</dbReference>
<dbReference type="RefSeq" id="WP_014811492.1">
    <property type="nucleotide sequence ID" value="NC_018025.1"/>
</dbReference>
<dbReference type="AlphaFoldDB" id="I4C9X3"/>
<dbReference type="InterPro" id="IPR044751">
    <property type="entry name" value="Ion_transp-like_CBS"/>
</dbReference>
<dbReference type="InterPro" id="IPR002550">
    <property type="entry name" value="CNNM"/>
</dbReference>
<evidence type="ECO:0000256" key="7">
    <source>
        <dbReference type="ARBA" id="ARBA00023136"/>
    </source>
</evidence>
<evidence type="ECO:0000256" key="3">
    <source>
        <dbReference type="ARBA" id="ARBA00022692"/>
    </source>
</evidence>
<evidence type="ECO:0000256" key="6">
    <source>
        <dbReference type="ARBA" id="ARBA00023122"/>
    </source>
</evidence>
<feature type="transmembrane region" description="Helical" evidence="10">
    <location>
        <begin position="6"/>
        <end position="31"/>
    </location>
</feature>